<feature type="coiled-coil region" evidence="4">
    <location>
        <begin position="13"/>
        <end position="40"/>
    </location>
</feature>
<reference evidence="5" key="1">
    <citation type="submission" date="2013-03" db="EMBL/GenBank/DDBJ databases">
        <title>Draft genome sequence of the hydrogen-ethanol-producing anaerobic alkalithermophilic Caloramator celere.</title>
        <authorList>
            <person name="Ciranna A."/>
            <person name="Larjo A."/>
            <person name="Kivisto A."/>
            <person name="Santala V."/>
            <person name="Roos C."/>
            <person name="Karp M."/>
        </authorList>
    </citation>
    <scope>NUCLEOTIDE SEQUENCE [LARGE SCALE GENOMIC DNA]</scope>
    <source>
        <strain evidence="5">DSM 8682</strain>
    </source>
</reference>
<dbReference type="InterPro" id="IPR004401">
    <property type="entry name" value="YbaB/EbfC"/>
</dbReference>
<protein>
    <recommendedName>
        <fullName evidence="3">Nucleoid-associated protein TCEL_02216</fullName>
    </recommendedName>
</protein>
<dbReference type="Gene3D" id="3.30.1310.10">
    <property type="entry name" value="Nucleoid-associated protein YbaB-like domain"/>
    <property type="match status" value="1"/>
</dbReference>
<dbReference type="RefSeq" id="WP_018666334.1">
    <property type="nucleotide sequence ID" value="NZ_HF952039.1"/>
</dbReference>
<dbReference type="EMBL" id="CAVN010000149">
    <property type="protein sequence ID" value="CDF59148.1"/>
    <property type="molecule type" value="Genomic_DNA"/>
</dbReference>
<dbReference type="Pfam" id="PF02575">
    <property type="entry name" value="YbaB_DNA_bd"/>
    <property type="match status" value="1"/>
</dbReference>
<dbReference type="SUPFAM" id="SSF82607">
    <property type="entry name" value="YbaB-like"/>
    <property type="match status" value="1"/>
</dbReference>
<dbReference type="Proteomes" id="UP000014923">
    <property type="component" value="Unassembled WGS sequence"/>
</dbReference>
<evidence type="ECO:0000256" key="3">
    <source>
        <dbReference type="HAMAP-Rule" id="MF_00274"/>
    </source>
</evidence>
<dbReference type="OrthoDB" id="9795263at2"/>
<keyword evidence="2 3" id="KW-0238">DNA-binding</keyword>
<evidence type="ECO:0000256" key="4">
    <source>
        <dbReference type="SAM" id="Coils"/>
    </source>
</evidence>
<comment type="similarity">
    <text evidence="3">Belongs to the YbaB/EbfC family.</text>
</comment>
<evidence type="ECO:0000313" key="5">
    <source>
        <dbReference type="EMBL" id="CDF59148.1"/>
    </source>
</evidence>
<gene>
    <name evidence="5" type="ORF">TCEL_02216</name>
</gene>
<evidence type="ECO:0000256" key="1">
    <source>
        <dbReference type="ARBA" id="ARBA00022490"/>
    </source>
</evidence>
<dbReference type="GO" id="GO:0005829">
    <property type="term" value="C:cytosol"/>
    <property type="evidence" value="ECO:0007669"/>
    <property type="project" value="TreeGrafter"/>
</dbReference>
<organism evidence="5 6">
    <name type="scientific">Thermobrachium celere DSM 8682</name>
    <dbReference type="NCBI Taxonomy" id="941824"/>
    <lineage>
        <taxon>Bacteria</taxon>
        <taxon>Bacillati</taxon>
        <taxon>Bacillota</taxon>
        <taxon>Clostridia</taxon>
        <taxon>Eubacteriales</taxon>
        <taxon>Clostridiaceae</taxon>
        <taxon>Thermobrachium</taxon>
    </lineage>
</organism>
<comment type="function">
    <text evidence="3">Binds to DNA and alters its conformation. May be involved in regulation of gene expression, nucleoid organization and DNA protection.</text>
</comment>
<evidence type="ECO:0000256" key="2">
    <source>
        <dbReference type="ARBA" id="ARBA00023125"/>
    </source>
</evidence>
<dbReference type="GO" id="GO:0043590">
    <property type="term" value="C:bacterial nucleoid"/>
    <property type="evidence" value="ECO:0007669"/>
    <property type="project" value="UniProtKB-UniRule"/>
</dbReference>
<dbReference type="PIRSF" id="PIRSF004555">
    <property type="entry name" value="UCP004555"/>
    <property type="match status" value="1"/>
</dbReference>
<dbReference type="InterPro" id="IPR036894">
    <property type="entry name" value="YbaB-like_sf"/>
</dbReference>
<proteinExistence type="inferred from homology"/>
<accession>R7RUM8</accession>
<dbReference type="HAMAP" id="MF_00274">
    <property type="entry name" value="DNA_YbaB_EbfC"/>
    <property type="match status" value="1"/>
</dbReference>
<dbReference type="AlphaFoldDB" id="R7RUM8"/>
<comment type="subunit">
    <text evidence="3">Homodimer.</text>
</comment>
<comment type="caution">
    <text evidence="5">The sequence shown here is derived from an EMBL/GenBank/DDBJ whole genome shotgun (WGS) entry which is preliminary data.</text>
</comment>
<comment type="subcellular location">
    <subcellularLocation>
        <location evidence="3">Cytoplasm</location>
        <location evidence="3">Nucleoid</location>
    </subcellularLocation>
</comment>
<dbReference type="HOGENOM" id="CLU_140930_1_0_9"/>
<dbReference type="PANTHER" id="PTHR33449">
    <property type="entry name" value="NUCLEOID-ASSOCIATED PROTEIN YBAB"/>
    <property type="match status" value="1"/>
</dbReference>
<name>R7RUM8_9CLOT</name>
<dbReference type="GO" id="GO:0003677">
    <property type="term" value="F:DNA binding"/>
    <property type="evidence" value="ECO:0007669"/>
    <property type="project" value="UniProtKB-UniRule"/>
</dbReference>
<dbReference type="eggNOG" id="COG0718">
    <property type="taxonomic scope" value="Bacteria"/>
</dbReference>
<sequence>MFKGGMPPMGGNMNNLLKQAQKLQKQIEEMRAKLEQQTVEATVGGGKVKAVANGKKEIVDIVIDREVVDPDDVEMLQDLVLAAVNEALKKAEEMMANEMAKLTGGLNMPGLF</sequence>
<evidence type="ECO:0000313" key="6">
    <source>
        <dbReference type="Proteomes" id="UP000014923"/>
    </source>
</evidence>
<keyword evidence="6" id="KW-1185">Reference proteome</keyword>
<dbReference type="NCBIfam" id="TIGR00103">
    <property type="entry name" value="DNA_YbaB_EbfC"/>
    <property type="match status" value="1"/>
</dbReference>
<dbReference type="PANTHER" id="PTHR33449:SF1">
    <property type="entry name" value="NUCLEOID-ASSOCIATED PROTEIN YBAB"/>
    <property type="match status" value="1"/>
</dbReference>
<dbReference type="FunFam" id="3.30.1310.10:FF:000002">
    <property type="entry name" value="Nucleoid-associated protein IKC_06587"/>
    <property type="match status" value="1"/>
</dbReference>
<keyword evidence="4" id="KW-0175">Coiled coil</keyword>
<keyword evidence="1 3" id="KW-0963">Cytoplasm</keyword>